<dbReference type="EMBL" id="JACJSG010000011">
    <property type="protein sequence ID" value="MBD2501009.1"/>
    <property type="molecule type" value="Genomic_DNA"/>
</dbReference>
<keyword evidence="2" id="KW-1185">Reference proteome</keyword>
<sequence length="82" mass="9126">MRLIEQIQMEVPNGLFYPSYKTIGDVFYLQALKQVALGIAHRIIVLVGSVTPYTLGTVSDGQIPDVVAHRCAPLQIIDVMLW</sequence>
<evidence type="ECO:0000313" key="1">
    <source>
        <dbReference type="EMBL" id="MBD2501009.1"/>
    </source>
</evidence>
<name>A0ABR8D1E7_9NOST</name>
<accession>A0ABR8D1E7</accession>
<gene>
    <name evidence="1" type="ORF">H6G83_10390</name>
</gene>
<reference evidence="1 2" key="1">
    <citation type="journal article" date="2020" name="ISME J.">
        <title>Comparative genomics reveals insights into cyanobacterial evolution and habitat adaptation.</title>
        <authorList>
            <person name="Chen M.Y."/>
            <person name="Teng W.K."/>
            <person name="Zhao L."/>
            <person name="Hu C.X."/>
            <person name="Zhou Y.K."/>
            <person name="Han B.P."/>
            <person name="Song L.R."/>
            <person name="Shu W.S."/>
        </authorList>
    </citation>
    <scope>NUCLEOTIDE SEQUENCE [LARGE SCALE GENOMIC DNA]</scope>
    <source>
        <strain evidence="1 2">FACHB-119</strain>
    </source>
</reference>
<evidence type="ECO:0000313" key="2">
    <source>
        <dbReference type="Proteomes" id="UP000661112"/>
    </source>
</evidence>
<comment type="caution">
    <text evidence="1">The sequence shown here is derived from an EMBL/GenBank/DDBJ whole genome shotgun (WGS) entry which is preliminary data.</text>
</comment>
<protein>
    <submittedName>
        <fullName evidence="1">Uncharacterized protein</fullName>
    </submittedName>
</protein>
<organism evidence="1 2">
    <name type="scientific">Anabaena azotica FACHB-119</name>
    <dbReference type="NCBI Taxonomy" id="947527"/>
    <lineage>
        <taxon>Bacteria</taxon>
        <taxon>Bacillati</taxon>
        <taxon>Cyanobacteriota</taxon>
        <taxon>Cyanophyceae</taxon>
        <taxon>Nostocales</taxon>
        <taxon>Nostocaceae</taxon>
        <taxon>Anabaena</taxon>
        <taxon>Anabaena azotica</taxon>
    </lineage>
</organism>
<proteinExistence type="predicted"/>
<dbReference type="Proteomes" id="UP000661112">
    <property type="component" value="Unassembled WGS sequence"/>
</dbReference>
<dbReference type="RefSeq" id="WP_190470942.1">
    <property type="nucleotide sequence ID" value="NZ_JACJSG010000011.1"/>
</dbReference>